<evidence type="ECO:0000313" key="2">
    <source>
        <dbReference type="EMBL" id="MBA5640246.1"/>
    </source>
</evidence>
<organism evidence="2 3">
    <name type="scientific">Rugamonas brunnea</name>
    <dbReference type="NCBI Taxonomy" id="2758569"/>
    <lineage>
        <taxon>Bacteria</taxon>
        <taxon>Pseudomonadati</taxon>
        <taxon>Pseudomonadota</taxon>
        <taxon>Betaproteobacteria</taxon>
        <taxon>Burkholderiales</taxon>
        <taxon>Oxalobacteraceae</taxon>
        <taxon>Telluria group</taxon>
        <taxon>Rugamonas</taxon>
    </lineage>
</organism>
<proteinExistence type="predicted"/>
<dbReference type="RefSeq" id="WP_182167481.1">
    <property type="nucleotide sequence ID" value="NZ_JACEZT010000029.1"/>
</dbReference>
<dbReference type="Proteomes" id="UP000534388">
    <property type="component" value="Unassembled WGS sequence"/>
</dbReference>
<reference evidence="2 3" key="1">
    <citation type="submission" date="2020-07" db="EMBL/GenBank/DDBJ databases">
        <title>Novel species isolated from subtropical streams in China.</title>
        <authorList>
            <person name="Lu H."/>
        </authorList>
    </citation>
    <scope>NUCLEOTIDE SEQUENCE [LARGE SCALE GENOMIC DNA]</scope>
    <source>
        <strain evidence="2 3">LX20W</strain>
    </source>
</reference>
<sequence>MLPKLNGLGRHNMDPRLSLLIQDYLSSVSSAVRLITEGGITLPVTNRDWAKNDVAPEGLLPGAVTFVKHGYGCAVHLPGALVDFDFGSNGETTGFDIWRLQSFASERIQEYGFASELELEATFIEAVGLGELFRAGQLYYSATS</sequence>
<name>A0A7W2EX66_9BURK</name>
<dbReference type="Pfam" id="PF21837">
    <property type="entry name" value="DUF6896"/>
    <property type="match status" value="1"/>
</dbReference>
<keyword evidence="3" id="KW-1185">Reference proteome</keyword>
<feature type="domain" description="DUF6896" evidence="1">
    <location>
        <begin position="20"/>
        <end position="140"/>
    </location>
</feature>
<comment type="caution">
    <text evidence="2">The sequence shown here is derived from an EMBL/GenBank/DDBJ whole genome shotgun (WGS) entry which is preliminary data.</text>
</comment>
<dbReference type="EMBL" id="JACEZT010000029">
    <property type="protein sequence ID" value="MBA5640246.1"/>
    <property type="molecule type" value="Genomic_DNA"/>
</dbReference>
<evidence type="ECO:0000313" key="3">
    <source>
        <dbReference type="Proteomes" id="UP000534388"/>
    </source>
</evidence>
<protein>
    <recommendedName>
        <fullName evidence="1">DUF6896 domain-containing protein</fullName>
    </recommendedName>
</protein>
<dbReference type="AlphaFoldDB" id="A0A7W2EX66"/>
<dbReference type="InterPro" id="IPR054191">
    <property type="entry name" value="DUF6896"/>
</dbReference>
<evidence type="ECO:0000259" key="1">
    <source>
        <dbReference type="Pfam" id="PF21837"/>
    </source>
</evidence>
<gene>
    <name evidence="2" type="ORF">H3H37_24580</name>
</gene>
<accession>A0A7W2EX66</accession>